<evidence type="ECO:0000313" key="1">
    <source>
        <dbReference type="EMBL" id="KAI4296402.1"/>
    </source>
</evidence>
<reference evidence="1 2" key="1">
    <citation type="journal article" date="2022" name="DNA Res.">
        <title>Chromosomal-level genome assembly of the orchid tree Bauhinia variegata (Leguminosae; Cercidoideae) supports the allotetraploid origin hypothesis of Bauhinia.</title>
        <authorList>
            <person name="Zhong Y."/>
            <person name="Chen Y."/>
            <person name="Zheng D."/>
            <person name="Pang J."/>
            <person name="Liu Y."/>
            <person name="Luo S."/>
            <person name="Meng S."/>
            <person name="Qian L."/>
            <person name="Wei D."/>
            <person name="Dai S."/>
            <person name="Zhou R."/>
        </authorList>
    </citation>
    <scope>NUCLEOTIDE SEQUENCE [LARGE SCALE GENOMIC DNA]</scope>
    <source>
        <strain evidence="1">BV-YZ2020</strain>
    </source>
</reference>
<dbReference type="Proteomes" id="UP000828941">
    <property type="component" value="Chromosome 14"/>
</dbReference>
<name>A0ACB9KGW4_BAUVA</name>
<dbReference type="EMBL" id="CM039439">
    <property type="protein sequence ID" value="KAI4296402.1"/>
    <property type="molecule type" value="Genomic_DNA"/>
</dbReference>
<accession>A0ACB9KGW4</accession>
<evidence type="ECO:0000313" key="2">
    <source>
        <dbReference type="Proteomes" id="UP000828941"/>
    </source>
</evidence>
<comment type="caution">
    <text evidence="1">The sequence shown here is derived from an EMBL/GenBank/DDBJ whole genome shotgun (WGS) entry which is preliminary data.</text>
</comment>
<keyword evidence="2" id="KW-1185">Reference proteome</keyword>
<protein>
    <submittedName>
        <fullName evidence="1">Uncharacterized protein</fullName>
    </submittedName>
</protein>
<organism evidence="1 2">
    <name type="scientific">Bauhinia variegata</name>
    <name type="common">Purple orchid tree</name>
    <name type="synonym">Phanera variegata</name>
    <dbReference type="NCBI Taxonomy" id="167791"/>
    <lineage>
        <taxon>Eukaryota</taxon>
        <taxon>Viridiplantae</taxon>
        <taxon>Streptophyta</taxon>
        <taxon>Embryophyta</taxon>
        <taxon>Tracheophyta</taxon>
        <taxon>Spermatophyta</taxon>
        <taxon>Magnoliopsida</taxon>
        <taxon>eudicotyledons</taxon>
        <taxon>Gunneridae</taxon>
        <taxon>Pentapetalae</taxon>
        <taxon>rosids</taxon>
        <taxon>fabids</taxon>
        <taxon>Fabales</taxon>
        <taxon>Fabaceae</taxon>
        <taxon>Cercidoideae</taxon>
        <taxon>Cercideae</taxon>
        <taxon>Bauhiniinae</taxon>
        <taxon>Bauhinia</taxon>
    </lineage>
</organism>
<sequence length="149" mass="16417">MAALNKLCLMTFIVACASLMVKTGVSQVAEPAESPEVEVELELESESAYAEAPEIEYMHYLSDCAEKLSNKCGDQIYFGTFYGNATVDHDCCLKLVNVMGKRCHNDLIKFAVESPKFERNVTQITLKSKQIWNDCASSALAAPQPAQQV</sequence>
<proteinExistence type="predicted"/>
<gene>
    <name evidence="1" type="ORF">L6164_036363</name>
</gene>